<dbReference type="InterPro" id="IPR050464">
    <property type="entry name" value="Zeta_carotene_desat/Oxidored"/>
</dbReference>
<reference evidence="2 3" key="1">
    <citation type="submission" date="2018-12" db="EMBL/GenBank/DDBJ databases">
        <title>The whole draft genome of Streptomyce luteoverticillatus CGMCC 15060.</title>
        <authorList>
            <person name="Feng Z."/>
            <person name="Chen G."/>
            <person name="Zhang J."/>
            <person name="Zhu H."/>
            <person name="Yu X."/>
            <person name="Zhang W."/>
            <person name="Zhang X."/>
        </authorList>
    </citation>
    <scope>NUCLEOTIDE SEQUENCE [LARGE SCALE GENOMIC DNA]</scope>
    <source>
        <strain evidence="2 3">CGMCC 15060</strain>
    </source>
</reference>
<evidence type="ECO:0000313" key="3">
    <source>
        <dbReference type="Proteomes" id="UP000267900"/>
    </source>
</evidence>
<dbReference type="GO" id="GO:0004729">
    <property type="term" value="F:oxygen-dependent protoporphyrinogen oxidase activity"/>
    <property type="evidence" value="ECO:0007669"/>
    <property type="project" value="TreeGrafter"/>
</dbReference>
<evidence type="ECO:0000313" key="2">
    <source>
        <dbReference type="EMBL" id="AZQ70537.1"/>
    </source>
</evidence>
<dbReference type="SUPFAM" id="SSF51905">
    <property type="entry name" value="FAD/NAD(P)-binding domain"/>
    <property type="match status" value="1"/>
</dbReference>
<dbReference type="GO" id="GO:0006783">
    <property type="term" value="P:heme biosynthetic process"/>
    <property type="evidence" value="ECO:0007669"/>
    <property type="project" value="TreeGrafter"/>
</dbReference>
<accession>A0A3Q9FRQ7</accession>
<dbReference type="RefSeq" id="WP_126913102.1">
    <property type="nucleotide sequence ID" value="NZ_CP034587.1"/>
</dbReference>
<dbReference type="InterPro" id="IPR002937">
    <property type="entry name" value="Amino_oxidase"/>
</dbReference>
<dbReference type="PANTHER" id="PTHR42923">
    <property type="entry name" value="PROTOPORPHYRINOGEN OXIDASE"/>
    <property type="match status" value="1"/>
</dbReference>
<evidence type="ECO:0000259" key="1">
    <source>
        <dbReference type="Pfam" id="PF01593"/>
    </source>
</evidence>
<protein>
    <recommendedName>
        <fullName evidence="1">Amine oxidase domain-containing protein</fullName>
    </recommendedName>
</protein>
<dbReference type="Gene3D" id="3.50.50.60">
    <property type="entry name" value="FAD/NAD(P)-binding domain"/>
    <property type="match status" value="1"/>
</dbReference>
<feature type="domain" description="Amine oxidase" evidence="1">
    <location>
        <begin position="16"/>
        <end position="467"/>
    </location>
</feature>
<dbReference type="Pfam" id="PF01593">
    <property type="entry name" value="Amino_oxidase"/>
    <property type="match status" value="1"/>
</dbReference>
<dbReference type="AlphaFoldDB" id="A0A3Q9FRQ7"/>
<keyword evidence="3" id="KW-1185">Reference proteome</keyword>
<proteinExistence type="predicted"/>
<dbReference type="SUPFAM" id="SSF54373">
    <property type="entry name" value="FAD-linked reductases, C-terminal domain"/>
    <property type="match status" value="1"/>
</dbReference>
<dbReference type="Proteomes" id="UP000267900">
    <property type="component" value="Chromosome"/>
</dbReference>
<name>A0A3Q9FRQ7_STRLT</name>
<dbReference type="PANTHER" id="PTHR42923:SF3">
    <property type="entry name" value="PROTOPORPHYRINOGEN OXIDASE"/>
    <property type="match status" value="1"/>
</dbReference>
<sequence>MGGVVVIGAGVGGCYAAFRLVTGSRDVTLYESGYRVGGRIRSVPVRGGGWAELGAMRLNREAAPVMALLDHLGLADSLTPFPFGRPENFVKARGNLIRQRDFADAVRIPYAVGKRSHGTDADGLTLEAVESAVLGFGRLRETYHRAVRERRPADAASARARYRTARGTAVVRGEPLEKVSWPQVLAAALDREALRLVADTGGYDVHTGGAAPWIDVLFHTPPQAEYVTLSGGMQSLPRALHSAFEAAGGRTRWGRRLCRVAFADRPGGPYELTFALEDRTGRDTGRRERVRAGTVVLALPQDALRRIRTEPGIVGPSWRDDLEAVEPVRAAKLFLAYDEPWWRACGVETGRSTTDLPLRQLWYAPGGAPRLLLAAYPSGPSAAFWDRFGAGPPYHVPGGADTFDGGPPAPAAAVAHAHRLLCHMHGVRARPPVAACRQDWGRPPYPAAWHIWRTGRATEELAARMRAPASMGAPASGGALYVVSDCWTPDPGSIPGTLGCAEQVLREHLALPRPPWPT</sequence>
<organism evidence="2 3">
    <name type="scientific">Streptomyces luteoverticillatus</name>
    <name type="common">Streptoverticillium luteoverticillatus</name>
    <dbReference type="NCBI Taxonomy" id="66425"/>
    <lineage>
        <taxon>Bacteria</taxon>
        <taxon>Bacillati</taxon>
        <taxon>Actinomycetota</taxon>
        <taxon>Actinomycetes</taxon>
        <taxon>Kitasatosporales</taxon>
        <taxon>Streptomycetaceae</taxon>
        <taxon>Streptomyces</taxon>
    </lineage>
</organism>
<dbReference type="OrthoDB" id="3972913at2"/>
<dbReference type="EMBL" id="CP034587">
    <property type="protein sequence ID" value="AZQ70537.1"/>
    <property type="molecule type" value="Genomic_DNA"/>
</dbReference>
<gene>
    <name evidence="2" type="ORF">EKH77_04290</name>
</gene>
<dbReference type="InterPro" id="IPR036188">
    <property type="entry name" value="FAD/NAD-bd_sf"/>
</dbReference>